<name>A0ABV2I5M0_9HYPH</name>
<evidence type="ECO:0008006" key="3">
    <source>
        <dbReference type="Google" id="ProtNLM"/>
    </source>
</evidence>
<accession>A0ABV2I5M0</accession>
<reference evidence="1 2" key="1">
    <citation type="submission" date="2024-06" db="EMBL/GenBank/DDBJ databases">
        <title>Genomic Encyclopedia of Type Strains, Phase IV (KMG-IV): sequencing the most valuable type-strain genomes for metagenomic binning, comparative biology and taxonomic classification.</title>
        <authorList>
            <person name="Goeker M."/>
        </authorList>
    </citation>
    <scope>NUCLEOTIDE SEQUENCE [LARGE SCALE GENOMIC DNA]</scope>
    <source>
        <strain evidence="1 2">DSM 28102</strain>
    </source>
</reference>
<sequence length="248" mass="28832">MIENGEYIFYADESGDHSLVSVDAEYPIFVLNICGFRISDYCRKIVPAFQTIKFRHFGHDMVVLHERDIRKQFGPFSILTNADTRTAFLADMSHAVQAARFRIFSVVIDKRELKSELLQENPYSLALRFLVEEIFRFLRQRQIQEKRYFFVFEKRGNKEDIDLELEFRRIADGQNSYRQTFPGFNIVFGDKRANSTGLQIADLTARPTGLKYLRPAQPNKAFAIIEPKFQKLRKPKGVSKAISTIYGP</sequence>
<gene>
    <name evidence="1" type="ORF">ABID12_000127</name>
</gene>
<dbReference type="RefSeq" id="WP_354432685.1">
    <property type="nucleotide sequence ID" value="NZ_JBEPLY010000001.1"/>
</dbReference>
<keyword evidence="2" id="KW-1185">Reference proteome</keyword>
<comment type="caution">
    <text evidence="1">The sequence shown here is derived from an EMBL/GenBank/DDBJ whole genome shotgun (WGS) entry which is preliminary data.</text>
</comment>
<protein>
    <recommendedName>
        <fullName evidence="3">DUF3800 domain-containing protein</fullName>
    </recommendedName>
</protein>
<dbReference type="Proteomes" id="UP001549164">
    <property type="component" value="Unassembled WGS sequence"/>
</dbReference>
<dbReference type="InterPro" id="IPR024524">
    <property type="entry name" value="DUF3800"/>
</dbReference>
<dbReference type="EMBL" id="JBEPLY010000001">
    <property type="protein sequence ID" value="MET3598206.1"/>
    <property type="molecule type" value="Genomic_DNA"/>
</dbReference>
<evidence type="ECO:0000313" key="2">
    <source>
        <dbReference type="Proteomes" id="UP001549164"/>
    </source>
</evidence>
<dbReference type="Pfam" id="PF12686">
    <property type="entry name" value="DUF3800"/>
    <property type="match status" value="1"/>
</dbReference>
<evidence type="ECO:0000313" key="1">
    <source>
        <dbReference type="EMBL" id="MET3598206.1"/>
    </source>
</evidence>
<proteinExistence type="predicted"/>
<organism evidence="1 2">
    <name type="scientific">Martelella mangrovi</name>
    <dbReference type="NCBI Taxonomy" id="1397477"/>
    <lineage>
        <taxon>Bacteria</taxon>
        <taxon>Pseudomonadati</taxon>
        <taxon>Pseudomonadota</taxon>
        <taxon>Alphaproteobacteria</taxon>
        <taxon>Hyphomicrobiales</taxon>
        <taxon>Aurantimonadaceae</taxon>
        <taxon>Martelella</taxon>
    </lineage>
</organism>